<evidence type="ECO:0000313" key="2">
    <source>
        <dbReference type="EMBL" id="AWT54007.1"/>
    </source>
</evidence>
<dbReference type="GeneID" id="93457845"/>
<sequence length="61" mass="6523">MTTFQGWLNVSPSTPNAIVGTIRAVVCAPLRVVLPARGTDAPPQSQAPQTPRRLQPGLERC</sequence>
<proteinExistence type="predicted"/>
<feature type="region of interest" description="Disordered" evidence="1">
    <location>
        <begin position="36"/>
        <end position="61"/>
    </location>
</feature>
<accession>A0A2U9PQJ8</accession>
<evidence type="ECO:0000313" key="3">
    <source>
        <dbReference type="Proteomes" id="UP000011200"/>
    </source>
</evidence>
<dbReference type="RefSeq" id="WP_003894455.1">
    <property type="nucleotide sequence ID" value="NZ_CP027541.1"/>
</dbReference>
<reference evidence="2 3" key="1">
    <citation type="journal article" date="2013" name="Genome Announc.">
        <title>Draft genome sequence of MKD8, a conjugal recipient Mycobacterium smegmatis strain.</title>
        <authorList>
            <person name="Gray T.A."/>
            <person name="Palumbo M.J."/>
            <person name="Derbyshire K.M."/>
        </authorList>
    </citation>
    <scope>NUCLEOTIDE SEQUENCE [LARGE SCALE GENOMIC DNA]</scope>
    <source>
        <strain evidence="2 3">MKD8</strain>
    </source>
</reference>
<gene>
    <name evidence="2" type="ORF">D806_030330</name>
</gene>
<reference evidence="3" key="2">
    <citation type="submission" date="2018-03" db="EMBL/GenBank/DDBJ databases">
        <authorList>
            <person name="Derbyshire K."/>
            <person name="Gray T.A."/>
            <person name="Champion M."/>
        </authorList>
    </citation>
    <scope>NUCLEOTIDE SEQUENCE [LARGE SCALE GENOMIC DNA]</scope>
    <source>
        <strain evidence="3">MKD8</strain>
    </source>
</reference>
<evidence type="ECO:0000256" key="1">
    <source>
        <dbReference type="SAM" id="MobiDB-lite"/>
    </source>
</evidence>
<organism evidence="2 3">
    <name type="scientific">Mycolicibacterium smegmatis (strain MKD8)</name>
    <name type="common">Mycobacterium smegmatis</name>
    <dbReference type="NCBI Taxonomy" id="1214915"/>
    <lineage>
        <taxon>Bacteria</taxon>
        <taxon>Bacillati</taxon>
        <taxon>Actinomycetota</taxon>
        <taxon>Actinomycetes</taxon>
        <taxon>Mycobacteriales</taxon>
        <taxon>Mycobacteriaceae</taxon>
        <taxon>Mycolicibacterium</taxon>
    </lineage>
</organism>
<name>A0A2U9PQJ8_MYCSE</name>
<dbReference type="EMBL" id="CP027541">
    <property type="protein sequence ID" value="AWT54007.1"/>
    <property type="molecule type" value="Genomic_DNA"/>
</dbReference>
<protein>
    <submittedName>
        <fullName evidence="2">Uncharacterized protein</fullName>
    </submittedName>
</protein>
<dbReference type="AlphaFoldDB" id="A0A2U9PQJ8"/>
<dbReference type="Proteomes" id="UP000011200">
    <property type="component" value="Chromosome"/>
</dbReference>